<dbReference type="PANTHER" id="PTHR12277">
    <property type="entry name" value="ALPHA/BETA HYDROLASE DOMAIN-CONTAINING PROTEIN"/>
    <property type="match status" value="1"/>
</dbReference>
<dbReference type="Gene3D" id="3.40.50.1820">
    <property type="entry name" value="alpha/beta hydrolase"/>
    <property type="match status" value="1"/>
</dbReference>
<feature type="compositionally biased region" description="Pro residues" evidence="1">
    <location>
        <begin position="302"/>
        <end position="317"/>
    </location>
</feature>
<evidence type="ECO:0000313" key="4">
    <source>
        <dbReference type="Proteomes" id="UP000219072"/>
    </source>
</evidence>
<proteinExistence type="predicted"/>
<dbReference type="Proteomes" id="UP000219072">
    <property type="component" value="Unassembled WGS sequence"/>
</dbReference>
<feature type="domain" description="AB hydrolase-1" evidence="2">
    <location>
        <begin position="161"/>
        <end position="276"/>
    </location>
</feature>
<feature type="region of interest" description="Disordered" evidence="1">
    <location>
        <begin position="298"/>
        <end position="317"/>
    </location>
</feature>
<keyword evidence="4" id="KW-1185">Reference proteome</keyword>
<evidence type="ECO:0000313" key="3">
    <source>
        <dbReference type="EMBL" id="SOD58226.1"/>
    </source>
</evidence>
<dbReference type="RefSeq" id="WP_097228840.1">
    <property type="nucleotide sequence ID" value="NZ_OCNE01000001.1"/>
</dbReference>
<dbReference type="InterPro" id="IPR000073">
    <property type="entry name" value="AB_hydrolase_1"/>
</dbReference>
<dbReference type="PANTHER" id="PTHR12277:SF79">
    <property type="entry name" value="XAA-PRO DIPEPTIDYL-PEPTIDASE-RELATED"/>
    <property type="match status" value="1"/>
</dbReference>
<protein>
    <recommendedName>
        <fullName evidence="2">AB hydrolase-1 domain-containing protein</fullName>
    </recommendedName>
</protein>
<name>A0A286DHZ5_9ACTN</name>
<gene>
    <name evidence="3" type="ORF">SAMN06297387_10144</name>
</gene>
<dbReference type="GO" id="GO:0003824">
    <property type="term" value="F:catalytic activity"/>
    <property type="evidence" value="ECO:0007669"/>
    <property type="project" value="UniProtKB-ARBA"/>
</dbReference>
<dbReference type="InterPro" id="IPR029058">
    <property type="entry name" value="AB_hydrolase_fold"/>
</dbReference>
<evidence type="ECO:0000259" key="2">
    <source>
        <dbReference type="Pfam" id="PF00561"/>
    </source>
</evidence>
<accession>A0A286DHZ5</accession>
<dbReference type="EMBL" id="OCNE01000001">
    <property type="protein sequence ID" value="SOD58226.1"/>
    <property type="molecule type" value="Genomic_DNA"/>
</dbReference>
<organism evidence="3 4">
    <name type="scientific">Streptomyces zhaozhouensis</name>
    <dbReference type="NCBI Taxonomy" id="1300267"/>
    <lineage>
        <taxon>Bacteria</taxon>
        <taxon>Bacillati</taxon>
        <taxon>Actinomycetota</taxon>
        <taxon>Actinomycetes</taxon>
        <taxon>Kitasatosporales</taxon>
        <taxon>Streptomycetaceae</taxon>
        <taxon>Streptomyces</taxon>
    </lineage>
</organism>
<dbReference type="AlphaFoldDB" id="A0A286DHZ5"/>
<dbReference type="SUPFAM" id="SSF53474">
    <property type="entry name" value="alpha/beta-Hydrolases"/>
    <property type="match status" value="1"/>
</dbReference>
<reference evidence="3 4" key="1">
    <citation type="submission" date="2017-09" db="EMBL/GenBank/DDBJ databases">
        <authorList>
            <person name="Ehlers B."/>
            <person name="Leendertz F.H."/>
        </authorList>
    </citation>
    <scope>NUCLEOTIDE SEQUENCE [LARGE SCALE GENOMIC DNA]</scope>
    <source>
        <strain evidence="3 4">CGMCC 4.7095</strain>
    </source>
</reference>
<evidence type="ECO:0000256" key="1">
    <source>
        <dbReference type="SAM" id="MobiDB-lite"/>
    </source>
</evidence>
<dbReference type="OrthoDB" id="8111537at2"/>
<sequence length="379" mass="39813">MRRRITAAVAASTVLAAGAGLGTALVTRWATRTGLGAAGAGRPLGFAGVRFAVHDSTPDTVTLTRSPLSLRPGTYRLTGRHGSAVVGEPLEVTSSPDTVVRRLLTSGAAAPFATGASVGLTPQLHVGTPRSALGIEYTDVALPHGSVTLPAWHVAGDRETWLIALHGLGTTREGPLNVLPFLHRHQFPVLLPAFRGDPGAPRRVDPVYRLGAGEWHDAEAALRFAVRSGARRVVLYGWSAGATMALYAATHSPLRRHVAGLVLDSPVLSPTATLRALAVRRGLPAPLRPLAVAAARRDALPEGPPPMPPTGERNAPPPVLLLHGPDDTVAPFAASRDLAGRHPENVLLHTVPGAEHAAMWNADPGGYEETLRRFLTPLM</sequence>
<dbReference type="Pfam" id="PF00561">
    <property type="entry name" value="Abhydrolase_1"/>
    <property type="match status" value="1"/>
</dbReference>